<dbReference type="InterPro" id="IPR001233">
    <property type="entry name" value="RtcB"/>
</dbReference>
<dbReference type="GO" id="GO:0170057">
    <property type="term" value="F:RNA ligase (GTP) activity"/>
    <property type="evidence" value="ECO:0007669"/>
    <property type="project" value="UniProtKB-EC"/>
</dbReference>
<sequence length="475" mass="53455">MIKQHDNNHRELSLPHGTLHVFANEEVFASLEQRVYDMADNNLRIPRNVYMSYTPDAHVGVGTCIGTTAVWKMKDGFVSPSIVGSDIGCGMRVHLTPLREEDIQSKSLRREMIESIEKVVPVNERQSSAYQDVEIEKVVAEGIEGLPVSYIPDEKPSKKSRSLTHVEHAKFKFDTDYLEYIPEKMWKRGWQTIGTLGGGNHFVELQALSINEEKRDIAEKWGMFDGQVVVMIHSGSRAWGGMMGPQYTRDFRRAMEMWGIENPDPTLVYAPIQTDEGQRYLNLMYSALNYAVVNRHMIAFGVRQGLKDVFGSDFEMPVLYDLMHNYALQEFHRNQAMLVHRKGTTRALPAGHFLNAKPYKETGHPALIPGSMGTSSYIMVGEKAGEKNFYSICHGAGRVRSRKATKQVVTIEQFAQSMKVGTDEEILVNQRTLRDILDECPQAYKDVDQIIDSVVGAGLASVVAKCKPLAVIKGI</sequence>
<dbReference type="EC" id="6.5.1.-" evidence="8"/>
<keyword evidence="5" id="KW-0342">GTP-binding</keyword>
<gene>
    <name evidence="8" type="primary">rtcB</name>
    <name evidence="9" type="ORF">ACFQNG_12725</name>
</gene>
<comment type="similarity">
    <text evidence="8">Belongs to the RtcB family.</text>
</comment>
<accession>A0ABW2RLK7</accession>
<evidence type="ECO:0000256" key="4">
    <source>
        <dbReference type="ARBA" id="ARBA00022800"/>
    </source>
</evidence>
<keyword evidence="1 8" id="KW-0436">Ligase</keyword>
<comment type="cofactor">
    <cofactor evidence="8">
        <name>Mn(2+)</name>
        <dbReference type="ChEBI" id="CHEBI:29035"/>
    </cofactor>
    <text evidence="8">Binds 2 manganese ions per subunit.</text>
</comment>
<protein>
    <recommendedName>
        <fullName evidence="8">tRNA-splicing ligase RtcB</fullName>
        <ecNumber evidence="8">6.5.1.-</ecNumber>
    </recommendedName>
</protein>
<evidence type="ECO:0000256" key="2">
    <source>
        <dbReference type="ARBA" id="ARBA00022723"/>
    </source>
</evidence>
<evidence type="ECO:0000256" key="3">
    <source>
        <dbReference type="ARBA" id="ARBA00022741"/>
    </source>
</evidence>
<comment type="caution">
    <text evidence="9">The sequence shown here is derived from an EMBL/GenBank/DDBJ whole genome shotgun (WGS) entry which is preliminary data.</text>
</comment>
<dbReference type="Pfam" id="PF01139">
    <property type="entry name" value="RtcB"/>
    <property type="match status" value="1"/>
</dbReference>
<keyword evidence="3" id="KW-0547">Nucleotide-binding</keyword>
<keyword evidence="4" id="KW-0692">RNA repair</keyword>
<keyword evidence="2 8" id="KW-0479">Metal-binding</keyword>
<proteinExistence type="inferred from homology"/>
<dbReference type="PANTHER" id="PTHR11118">
    <property type="entry name" value="RNA-SPLICING LIGASE RTCB HOMOLOG"/>
    <property type="match status" value="1"/>
</dbReference>
<comment type="catalytic activity">
    <reaction evidence="7">
        <text>a 3'-end 3'-phospho-ribonucleotide-RNA + a 5'-end dephospho-ribonucleoside-RNA + GTP = a ribonucleotidyl-ribonucleotide-RNA + GMP + diphosphate</text>
        <dbReference type="Rhea" id="RHEA:68076"/>
        <dbReference type="Rhea" id="RHEA-COMP:10463"/>
        <dbReference type="Rhea" id="RHEA-COMP:13936"/>
        <dbReference type="Rhea" id="RHEA-COMP:17355"/>
        <dbReference type="ChEBI" id="CHEBI:33019"/>
        <dbReference type="ChEBI" id="CHEBI:37565"/>
        <dbReference type="ChEBI" id="CHEBI:58115"/>
        <dbReference type="ChEBI" id="CHEBI:83062"/>
        <dbReference type="ChEBI" id="CHEBI:138284"/>
        <dbReference type="ChEBI" id="CHEBI:173118"/>
        <dbReference type="EC" id="6.5.1.8"/>
    </reaction>
</comment>
<evidence type="ECO:0000256" key="1">
    <source>
        <dbReference type="ARBA" id="ARBA00022598"/>
    </source>
</evidence>
<keyword evidence="10" id="KW-1185">Reference proteome</keyword>
<dbReference type="PANTHER" id="PTHR11118:SF1">
    <property type="entry name" value="RNA-SPLICING LIGASE RTCB HOMOLOG"/>
    <property type="match status" value="1"/>
</dbReference>
<evidence type="ECO:0000256" key="6">
    <source>
        <dbReference type="ARBA" id="ARBA00023211"/>
    </source>
</evidence>
<dbReference type="InterPro" id="IPR036025">
    <property type="entry name" value="RtcB-like_sf"/>
</dbReference>
<dbReference type="EMBL" id="JBHTBW010000040">
    <property type="protein sequence ID" value="MFC7441957.1"/>
    <property type="molecule type" value="Genomic_DNA"/>
</dbReference>
<dbReference type="Proteomes" id="UP001596500">
    <property type="component" value="Unassembled WGS sequence"/>
</dbReference>
<evidence type="ECO:0000313" key="10">
    <source>
        <dbReference type="Proteomes" id="UP001596500"/>
    </source>
</evidence>
<dbReference type="Gene3D" id="3.90.1860.10">
    <property type="entry name" value="tRNA-splicing ligase RtcB"/>
    <property type="match status" value="1"/>
</dbReference>
<evidence type="ECO:0000256" key="5">
    <source>
        <dbReference type="ARBA" id="ARBA00023134"/>
    </source>
</evidence>
<organism evidence="9 10">
    <name type="scientific">Laceyella putida</name>
    <dbReference type="NCBI Taxonomy" id="110101"/>
    <lineage>
        <taxon>Bacteria</taxon>
        <taxon>Bacillati</taxon>
        <taxon>Bacillota</taxon>
        <taxon>Bacilli</taxon>
        <taxon>Bacillales</taxon>
        <taxon>Thermoactinomycetaceae</taxon>
        <taxon>Laceyella</taxon>
    </lineage>
</organism>
<comment type="subunit">
    <text evidence="8">Monomer.</text>
</comment>
<name>A0ABW2RLK7_9BACL</name>
<evidence type="ECO:0000256" key="8">
    <source>
        <dbReference type="RuleBase" id="RU371113"/>
    </source>
</evidence>
<dbReference type="RefSeq" id="WP_379865511.1">
    <property type="nucleotide sequence ID" value="NZ_JBHTBW010000040.1"/>
</dbReference>
<keyword evidence="6 8" id="KW-0464">Manganese</keyword>
<reference evidence="10" key="1">
    <citation type="journal article" date="2019" name="Int. J. Syst. Evol. Microbiol.">
        <title>The Global Catalogue of Microorganisms (GCM) 10K type strain sequencing project: providing services to taxonomists for standard genome sequencing and annotation.</title>
        <authorList>
            <consortium name="The Broad Institute Genomics Platform"/>
            <consortium name="The Broad Institute Genome Sequencing Center for Infectious Disease"/>
            <person name="Wu L."/>
            <person name="Ma J."/>
        </authorList>
    </citation>
    <scope>NUCLEOTIDE SEQUENCE [LARGE SCALE GENOMIC DNA]</scope>
    <source>
        <strain evidence="10">CGMCC 1.12942</strain>
    </source>
</reference>
<evidence type="ECO:0000256" key="7">
    <source>
        <dbReference type="ARBA" id="ARBA00047746"/>
    </source>
</evidence>
<evidence type="ECO:0000313" key="9">
    <source>
        <dbReference type="EMBL" id="MFC7441957.1"/>
    </source>
</evidence>
<dbReference type="SUPFAM" id="SSF103365">
    <property type="entry name" value="Hypothetical protein PH1602"/>
    <property type="match status" value="1"/>
</dbReference>